<dbReference type="EMBL" id="MN738980">
    <property type="protein sequence ID" value="QHT33894.1"/>
    <property type="molecule type" value="Genomic_DNA"/>
</dbReference>
<evidence type="ECO:0000313" key="1">
    <source>
        <dbReference type="EMBL" id="QHT33894.1"/>
    </source>
</evidence>
<protein>
    <submittedName>
        <fullName evidence="1">Uncharacterized protein</fullName>
    </submittedName>
</protein>
<organism evidence="1">
    <name type="scientific">viral metagenome</name>
    <dbReference type="NCBI Taxonomy" id="1070528"/>
    <lineage>
        <taxon>unclassified sequences</taxon>
        <taxon>metagenomes</taxon>
        <taxon>organismal metagenomes</taxon>
    </lineage>
</organism>
<accession>A0A6C0EXG1</accession>
<sequence length="157" mass="19216">MEILLKSINRLENYTAKYIYKKYLTNFLEVQNHDLASESFDKYLDTIFSKDRKAIITQKEYLDMDLENMSVADKDYEMNPEQFKPNLYDSLPDIKRCSFIRKHKNKYKRCCNSIMNKDEDMCYKHIEKPNMYWDRWCEVLEENKKEDEKEDKIDQKT</sequence>
<dbReference type="AlphaFoldDB" id="A0A6C0EXG1"/>
<reference evidence="1" key="1">
    <citation type="journal article" date="2020" name="Nature">
        <title>Giant virus diversity and host interactions through global metagenomics.</title>
        <authorList>
            <person name="Schulz F."/>
            <person name="Roux S."/>
            <person name="Paez-Espino D."/>
            <person name="Jungbluth S."/>
            <person name="Walsh D.A."/>
            <person name="Denef V.J."/>
            <person name="McMahon K.D."/>
            <person name="Konstantinidis K.T."/>
            <person name="Eloe-Fadrosh E.A."/>
            <person name="Kyrpides N.C."/>
            <person name="Woyke T."/>
        </authorList>
    </citation>
    <scope>NUCLEOTIDE SEQUENCE</scope>
    <source>
        <strain evidence="1">GVMAG-M-3300009161-52</strain>
    </source>
</reference>
<proteinExistence type="predicted"/>
<name>A0A6C0EXG1_9ZZZZ</name>